<evidence type="ECO:0000313" key="3">
    <source>
        <dbReference type="EMBL" id="MDR6101147.1"/>
    </source>
</evidence>
<keyword evidence="1" id="KW-0808">Transferase</keyword>
<dbReference type="EMBL" id="JAVIZC010000001">
    <property type="protein sequence ID" value="MDR6101147.1"/>
    <property type="molecule type" value="Genomic_DNA"/>
</dbReference>
<dbReference type="RefSeq" id="WP_309770066.1">
    <property type="nucleotide sequence ID" value="NZ_JAVIZC010000001.1"/>
</dbReference>
<dbReference type="AlphaFoldDB" id="A0AAJ2BAT5"/>
<dbReference type="CDD" id="cd03809">
    <property type="entry name" value="GT4_MtfB-like"/>
    <property type="match status" value="1"/>
</dbReference>
<accession>A0AAJ2BAT5</accession>
<dbReference type="PANTHER" id="PTHR46401">
    <property type="entry name" value="GLYCOSYLTRANSFERASE WBBK-RELATED"/>
    <property type="match status" value="1"/>
</dbReference>
<dbReference type="InterPro" id="IPR001296">
    <property type="entry name" value="Glyco_trans_1"/>
</dbReference>
<feature type="domain" description="Glycosyl transferase family 1" evidence="2">
    <location>
        <begin position="182"/>
        <end position="338"/>
    </location>
</feature>
<evidence type="ECO:0000313" key="4">
    <source>
        <dbReference type="Proteomes" id="UP001255601"/>
    </source>
</evidence>
<evidence type="ECO:0000259" key="2">
    <source>
        <dbReference type="Pfam" id="PF00534"/>
    </source>
</evidence>
<sequence length="359" mass="39818">MTTFINGRFLTQTTSGVQRFAREVVIALDKRLSEGPTVDKWVLLVPEGATERLPLRAITQRTTGRSSGHVWEQTSLYKTARQGKLINLGNSGPVLHSRAVTVVHDAMIFRTPENFSRKYRLVHGLLGRLLSRRGKIATVSEFSRQELESAFGAKDIAVVYNSCEHMAAVARDQTVVSRLGLEDQPYLLFVGSRTPNKNLRRAMEAIRMMGPAAPKFVIAGAAASSVFQSYETSEQRANSGIDKVVFTGRLSDEEIAGLYAGATALLFPSLYEGFGIPPLEAMLLGCPVLASDIPPTREVCGDAALFFDPYRPDDMVRAINEVLRKPEHRVTMIERGHQRAQAFSWDRSAQRLLEIVEQL</sequence>
<proteinExistence type="predicted"/>
<dbReference type="GO" id="GO:0016757">
    <property type="term" value="F:glycosyltransferase activity"/>
    <property type="evidence" value="ECO:0007669"/>
    <property type="project" value="InterPro"/>
</dbReference>
<comment type="caution">
    <text evidence="3">The sequence shown here is derived from an EMBL/GenBank/DDBJ whole genome shotgun (WGS) entry which is preliminary data.</text>
</comment>
<protein>
    <submittedName>
        <fullName evidence="3">Glycosyltransferase involved in cell wall biosynthesis</fullName>
    </submittedName>
</protein>
<dbReference type="Gene3D" id="3.40.50.2000">
    <property type="entry name" value="Glycogen Phosphorylase B"/>
    <property type="match status" value="1"/>
</dbReference>
<organism evidence="3 4">
    <name type="scientific">Agrobacterium larrymoorei</name>
    <dbReference type="NCBI Taxonomy" id="160699"/>
    <lineage>
        <taxon>Bacteria</taxon>
        <taxon>Pseudomonadati</taxon>
        <taxon>Pseudomonadota</taxon>
        <taxon>Alphaproteobacteria</taxon>
        <taxon>Hyphomicrobiales</taxon>
        <taxon>Rhizobiaceae</taxon>
        <taxon>Rhizobium/Agrobacterium group</taxon>
        <taxon>Agrobacterium</taxon>
    </lineage>
</organism>
<reference evidence="3" key="1">
    <citation type="submission" date="2023-08" db="EMBL/GenBank/DDBJ databases">
        <title>Functional and genomic diversity of the sorghum phyllosphere microbiome.</title>
        <authorList>
            <person name="Shade A."/>
        </authorList>
    </citation>
    <scope>NUCLEOTIDE SEQUENCE</scope>
    <source>
        <strain evidence="3">SORGH_AS_0974</strain>
    </source>
</reference>
<name>A0AAJ2BAT5_9HYPH</name>
<dbReference type="GO" id="GO:0009103">
    <property type="term" value="P:lipopolysaccharide biosynthetic process"/>
    <property type="evidence" value="ECO:0007669"/>
    <property type="project" value="TreeGrafter"/>
</dbReference>
<dbReference type="Pfam" id="PF00534">
    <property type="entry name" value="Glycos_transf_1"/>
    <property type="match status" value="1"/>
</dbReference>
<dbReference type="SUPFAM" id="SSF53756">
    <property type="entry name" value="UDP-Glycosyltransferase/glycogen phosphorylase"/>
    <property type="match status" value="1"/>
</dbReference>
<dbReference type="Proteomes" id="UP001255601">
    <property type="component" value="Unassembled WGS sequence"/>
</dbReference>
<dbReference type="PANTHER" id="PTHR46401:SF2">
    <property type="entry name" value="GLYCOSYLTRANSFERASE WBBK-RELATED"/>
    <property type="match status" value="1"/>
</dbReference>
<gene>
    <name evidence="3" type="ORF">QE369_001325</name>
</gene>
<evidence type="ECO:0000256" key="1">
    <source>
        <dbReference type="ARBA" id="ARBA00022679"/>
    </source>
</evidence>